<reference evidence="6" key="1">
    <citation type="submission" date="2019-03" db="EMBL/GenBank/DDBJ databases">
        <title>Snf2 controls pulcherriminic acid biosynthesis and connects pigmentation and antifungal activity of the yeast Metschnikowia pulcherrima.</title>
        <authorList>
            <person name="Gore-Lloyd D."/>
            <person name="Sumann I."/>
            <person name="Brachmann A.O."/>
            <person name="Schneeberger K."/>
            <person name="Ortiz-Merino R.A."/>
            <person name="Moreno-Beltran M."/>
            <person name="Schlaefli M."/>
            <person name="Kirner P."/>
            <person name="Santos Kron A."/>
            <person name="Wolfe K.H."/>
            <person name="Piel J."/>
            <person name="Ahrens C.H."/>
            <person name="Henk D."/>
            <person name="Freimoser F.M."/>
        </authorList>
    </citation>
    <scope>NUCLEOTIDE SEQUENCE [LARGE SCALE GENOMIC DNA]</scope>
    <source>
        <strain evidence="6">APC 1.2</strain>
    </source>
</reference>
<name>A0A4P6XQ66_9ASCO</name>
<dbReference type="Gene3D" id="3.30.70.600">
    <property type="entry name" value="Ribosomal protein S10 domain"/>
    <property type="match status" value="1"/>
</dbReference>
<dbReference type="STRING" id="2163413.A0A4P6XQ66"/>
<dbReference type="EMBL" id="CP034459">
    <property type="protein sequence ID" value="QBM89159.1"/>
    <property type="molecule type" value="Genomic_DNA"/>
</dbReference>
<keyword evidence="2 5" id="KW-0689">Ribosomal protein</keyword>
<proteinExistence type="inferred from homology"/>
<dbReference type="Pfam" id="PF00338">
    <property type="entry name" value="Ribosomal_S10"/>
    <property type="match status" value="1"/>
</dbReference>
<evidence type="ECO:0000256" key="1">
    <source>
        <dbReference type="ARBA" id="ARBA00007102"/>
    </source>
</evidence>
<dbReference type="GO" id="GO:0006412">
    <property type="term" value="P:translation"/>
    <property type="evidence" value="ECO:0007669"/>
    <property type="project" value="InterPro"/>
</dbReference>
<dbReference type="Proteomes" id="UP000292447">
    <property type="component" value="Chromosome IV"/>
</dbReference>
<protein>
    <submittedName>
        <fullName evidence="5">Small subunit ribosomal protein S10</fullName>
    </submittedName>
</protein>
<keyword evidence="3" id="KW-0687">Ribonucleoprotein</keyword>
<dbReference type="AlphaFoldDB" id="A0A4P6XQ66"/>
<evidence type="ECO:0000313" key="5">
    <source>
        <dbReference type="EMBL" id="QBM89159.1"/>
    </source>
</evidence>
<organism evidence="5 6">
    <name type="scientific">Metschnikowia aff. pulcherrima</name>
    <dbReference type="NCBI Taxonomy" id="2163413"/>
    <lineage>
        <taxon>Eukaryota</taxon>
        <taxon>Fungi</taxon>
        <taxon>Dikarya</taxon>
        <taxon>Ascomycota</taxon>
        <taxon>Saccharomycotina</taxon>
        <taxon>Pichiomycetes</taxon>
        <taxon>Metschnikowiaceae</taxon>
        <taxon>Metschnikowia</taxon>
    </lineage>
</organism>
<dbReference type="SUPFAM" id="SSF54999">
    <property type="entry name" value="Ribosomal protein S10"/>
    <property type="match status" value="1"/>
</dbReference>
<feature type="domain" description="Small ribosomal subunit protein uS10" evidence="4">
    <location>
        <begin position="106"/>
        <end position="203"/>
    </location>
</feature>
<dbReference type="PANTHER" id="PTHR11700">
    <property type="entry name" value="30S RIBOSOMAL PROTEIN S10 FAMILY MEMBER"/>
    <property type="match status" value="1"/>
</dbReference>
<keyword evidence="6" id="KW-1185">Reference proteome</keyword>
<evidence type="ECO:0000313" key="6">
    <source>
        <dbReference type="Proteomes" id="UP000292447"/>
    </source>
</evidence>
<comment type="similarity">
    <text evidence="1">Belongs to the universal ribosomal protein uS10 family.</text>
</comment>
<accession>A0A4P6XQ66</accession>
<dbReference type="GO" id="GO:1990904">
    <property type="term" value="C:ribonucleoprotein complex"/>
    <property type="evidence" value="ECO:0007669"/>
    <property type="project" value="UniProtKB-KW"/>
</dbReference>
<evidence type="ECO:0000256" key="3">
    <source>
        <dbReference type="ARBA" id="ARBA00023274"/>
    </source>
</evidence>
<gene>
    <name evidence="5" type="primary">MPUL0D02220</name>
    <name evidence="5" type="ORF">METSCH_D02220</name>
</gene>
<evidence type="ECO:0000259" key="4">
    <source>
        <dbReference type="SMART" id="SM01403"/>
    </source>
</evidence>
<dbReference type="InterPro" id="IPR027486">
    <property type="entry name" value="Ribosomal_uS10_dom"/>
</dbReference>
<sequence length="259" mass="29565">MLTTYLKGSRVSSRSLITSARLFGAEKRSAKKFSTPQELVEKRKAEELESQQFSESLLNKKFEFEPKILQPNLTNDVTKRPLPINVELLKYKPLKLTPTHGHKVAEIKFSGYEELEVLRMAEFSARAAFYLGIPASDIEKIKTEKKLYTVIRSPFAQAKSKENFFRTTYKRKLVVYDANPEVVDLWLSYINNYAPESISRQALVFTRESLDFAETMSKLGAEEISLPQAYQNNMDDPVGKKVQELLGSDAFKESMKGSN</sequence>
<dbReference type="GO" id="GO:0003735">
    <property type="term" value="F:structural constituent of ribosome"/>
    <property type="evidence" value="ECO:0007669"/>
    <property type="project" value="InterPro"/>
</dbReference>
<evidence type="ECO:0000256" key="2">
    <source>
        <dbReference type="ARBA" id="ARBA00022980"/>
    </source>
</evidence>
<dbReference type="GO" id="GO:0005840">
    <property type="term" value="C:ribosome"/>
    <property type="evidence" value="ECO:0007669"/>
    <property type="project" value="UniProtKB-KW"/>
</dbReference>
<dbReference type="InterPro" id="IPR036838">
    <property type="entry name" value="Ribosomal_uS10_dom_sf"/>
</dbReference>
<dbReference type="SMART" id="SM01403">
    <property type="entry name" value="Ribosomal_S10"/>
    <property type="match status" value="1"/>
</dbReference>
<dbReference type="InterPro" id="IPR001848">
    <property type="entry name" value="Ribosomal_uS10"/>
</dbReference>